<evidence type="ECO:0000313" key="2">
    <source>
        <dbReference type="EMBL" id="OCB89280.1"/>
    </source>
</evidence>
<proteinExistence type="predicted"/>
<evidence type="ECO:0000256" key="1">
    <source>
        <dbReference type="SAM" id="Phobius"/>
    </source>
</evidence>
<evidence type="ECO:0000313" key="3">
    <source>
        <dbReference type="Proteomes" id="UP000757232"/>
    </source>
</evidence>
<dbReference type="OrthoDB" id="2093409at2759"/>
<keyword evidence="1" id="KW-0812">Transmembrane</keyword>
<keyword evidence="3" id="KW-1185">Reference proteome</keyword>
<dbReference type="PANTHER" id="PTHR38488:SF1">
    <property type="entry name" value="OXIDOREDUCTASE 9.5 KDA SUBUNIT, PUTATIVE (AFU_ORTHOLOGUE AFUA_5G08980)-RELATED"/>
    <property type="match status" value="1"/>
</dbReference>
<gene>
    <name evidence="2" type="ORF">A7U60_g3579</name>
</gene>
<feature type="transmembrane region" description="Helical" evidence="1">
    <location>
        <begin position="26"/>
        <end position="44"/>
    </location>
</feature>
<name>A0A9Q5N6P1_SANBA</name>
<dbReference type="Proteomes" id="UP000757232">
    <property type="component" value="Unassembled WGS sequence"/>
</dbReference>
<reference evidence="2" key="1">
    <citation type="submission" date="2016-06" db="EMBL/GenBank/DDBJ databases">
        <title>Draft Genome sequence of the fungus Inonotus baumii.</title>
        <authorList>
            <person name="Zhu H."/>
            <person name="Lin W."/>
        </authorList>
    </citation>
    <scope>NUCLEOTIDE SEQUENCE</scope>
    <source>
        <strain evidence="2">821</strain>
    </source>
</reference>
<keyword evidence="1" id="KW-1133">Transmembrane helix</keyword>
<dbReference type="InterPro" id="IPR039961">
    <property type="entry name" value="Nuo9.5"/>
</dbReference>
<dbReference type="CDD" id="cd22903">
    <property type="entry name" value="NI9M"/>
    <property type="match status" value="1"/>
</dbReference>
<accession>A0A9Q5N6P1</accession>
<dbReference type="AlphaFoldDB" id="A0A9Q5N6P1"/>
<organism evidence="2 3">
    <name type="scientific">Sanghuangporus baumii</name>
    <name type="common">Phellinus baumii</name>
    <dbReference type="NCBI Taxonomy" id="108892"/>
    <lineage>
        <taxon>Eukaryota</taxon>
        <taxon>Fungi</taxon>
        <taxon>Dikarya</taxon>
        <taxon>Basidiomycota</taxon>
        <taxon>Agaricomycotina</taxon>
        <taxon>Agaricomycetes</taxon>
        <taxon>Hymenochaetales</taxon>
        <taxon>Hymenochaetaceae</taxon>
        <taxon>Sanghuangporus</taxon>
    </lineage>
</organism>
<keyword evidence="1" id="KW-0472">Membrane</keyword>
<evidence type="ECO:0008006" key="4">
    <source>
        <dbReference type="Google" id="ProtNLM"/>
    </source>
</evidence>
<comment type="caution">
    <text evidence="2">The sequence shown here is derived from an EMBL/GenBank/DDBJ whole genome shotgun (WGS) entry which is preliminary data.</text>
</comment>
<dbReference type="EMBL" id="LNZH02000160">
    <property type="protein sequence ID" value="OCB89280.1"/>
    <property type="molecule type" value="Genomic_DNA"/>
</dbReference>
<dbReference type="PANTHER" id="PTHR38488">
    <property type="entry name" value="OXIDOREDUCTASE 9.5 KDA SUBUNIT, PUTATIVE (AFU_ORTHOLOGUE AFUA_5G08980)-RELATED"/>
    <property type="match status" value="1"/>
</dbReference>
<protein>
    <recommendedName>
        <fullName evidence="4">NADH-ubiquinone oxidoreductase 9.5 kDa subunit</fullName>
    </recommendedName>
</protein>
<sequence>MALASLRTPFKATYRYLQRQAHENPVIFWSCVLGFTSPIFAFTVPPIRKHFFGYVPPPPIPTSYPLPQRARRPIQGYEDEE</sequence>